<sequence length="360" mass="37913">MSLYRTSSSCLPQPVNGAHGVSLVELLVGMAIGLLTVLVITQVFLVSEQYRRIPTSGANAHVNGVLALDALQRDIRQAGYGLGPRDWLGCQTEDSSDAAKVGLSGTVLAPVVITPGDSDHPSDAVTVLASGSSDAAMPIQLAEDHAVSGTAFITATAAGLSASDWMLVTDGSTCEVFQLGSITTIGSQYSLGHASGMAAFADGSVLSDLGAIPVYRRWSIDADRAVLQMTDLATTAPSAVDAYPEIVLMRALYGKDTNSDATIDTYEATQPSVSDWGNVLAVRLVLVARSPHYDKEAVTTDAPEWVLGSATVSGAHACNGDAESQCLSLDLEHVGDDWQHYRYQLLDTMIPMRNLLWNAG</sequence>
<reference evidence="2 3" key="1">
    <citation type="submission" date="2018-10" db="EMBL/GenBank/DDBJ databases">
        <title>Draft genome of Cortibacter populi DSM10536.</title>
        <authorList>
            <person name="Bernier A.-M."/>
            <person name="Bernard K."/>
        </authorList>
    </citation>
    <scope>NUCLEOTIDE SEQUENCE [LARGE SCALE GENOMIC DNA]</scope>
    <source>
        <strain evidence="2 3">DSM 105136</strain>
    </source>
</reference>
<feature type="transmembrane region" description="Helical" evidence="1">
    <location>
        <begin position="20"/>
        <end position="46"/>
    </location>
</feature>
<dbReference type="OrthoDB" id="8533459at2"/>
<evidence type="ECO:0000256" key="1">
    <source>
        <dbReference type="SAM" id="Phobius"/>
    </source>
</evidence>
<accession>A0A3M6QKP5</accession>
<keyword evidence="1" id="KW-0812">Transmembrane</keyword>
<organism evidence="2 3">
    <name type="scientific">Corticibacter populi</name>
    <dbReference type="NCBI Taxonomy" id="1550736"/>
    <lineage>
        <taxon>Bacteria</taxon>
        <taxon>Pseudomonadati</taxon>
        <taxon>Pseudomonadota</taxon>
        <taxon>Betaproteobacteria</taxon>
        <taxon>Burkholderiales</taxon>
        <taxon>Comamonadaceae</taxon>
        <taxon>Corticibacter</taxon>
    </lineage>
</organism>
<keyword evidence="3" id="KW-1185">Reference proteome</keyword>
<dbReference type="RefSeq" id="WP_122231808.1">
    <property type="nucleotide sequence ID" value="NZ_RDQO01000007.1"/>
</dbReference>
<dbReference type="GO" id="GO:0043683">
    <property type="term" value="P:type IV pilus assembly"/>
    <property type="evidence" value="ECO:0007669"/>
    <property type="project" value="InterPro"/>
</dbReference>
<keyword evidence="1" id="KW-1133">Transmembrane helix</keyword>
<name>A0A3M6QKP5_9BURK</name>
<keyword evidence="1" id="KW-0472">Membrane</keyword>
<dbReference type="Proteomes" id="UP000278006">
    <property type="component" value="Unassembled WGS sequence"/>
</dbReference>
<protein>
    <submittedName>
        <fullName evidence="2">Pilus assembly protein PilW</fullName>
    </submittedName>
</protein>
<dbReference type="AlphaFoldDB" id="A0A3M6QKP5"/>
<gene>
    <name evidence="2" type="ORF">D8I35_17835</name>
</gene>
<dbReference type="InterPro" id="IPR032092">
    <property type="entry name" value="PilW"/>
</dbReference>
<proteinExistence type="predicted"/>
<comment type="caution">
    <text evidence="2">The sequence shown here is derived from an EMBL/GenBank/DDBJ whole genome shotgun (WGS) entry which is preliminary data.</text>
</comment>
<dbReference type="PROSITE" id="PS00409">
    <property type="entry name" value="PROKAR_NTER_METHYL"/>
    <property type="match status" value="1"/>
</dbReference>
<evidence type="ECO:0000313" key="2">
    <source>
        <dbReference type="EMBL" id="RMX03032.1"/>
    </source>
</evidence>
<evidence type="ECO:0000313" key="3">
    <source>
        <dbReference type="Proteomes" id="UP000278006"/>
    </source>
</evidence>
<dbReference type="InterPro" id="IPR012902">
    <property type="entry name" value="N_methyl_site"/>
</dbReference>
<dbReference type="Pfam" id="PF16074">
    <property type="entry name" value="PilW"/>
    <property type="match status" value="1"/>
</dbReference>
<dbReference type="EMBL" id="RDQO01000007">
    <property type="protein sequence ID" value="RMX03032.1"/>
    <property type="molecule type" value="Genomic_DNA"/>
</dbReference>